<dbReference type="SMART" id="SM00241">
    <property type="entry name" value="ZP"/>
    <property type="match status" value="1"/>
</dbReference>
<evidence type="ECO:0000313" key="4">
    <source>
        <dbReference type="Proteomes" id="UP001634394"/>
    </source>
</evidence>
<organism evidence="3 4">
    <name type="scientific">Sinanodonta woodiana</name>
    <name type="common">Chinese pond mussel</name>
    <name type="synonym">Anodonta woodiana</name>
    <dbReference type="NCBI Taxonomy" id="1069815"/>
    <lineage>
        <taxon>Eukaryota</taxon>
        <taxon>Metazoa</taxon>
        <taxon>Spiralia</taxon>
        <taxon>Lophotrochozoa</taxon>
        <taxon>Mollusca</taxon>
        <taxon>Bivalvia</taxon>
        <taxon>Autobranchia</taxon>
        <taxon>Heteroconchia</taxon>
        <taxon>Palaeoheterodonta</taxon>
        <taxon>Unionida</taxon>
        <taxon>Unionoidea</taxon>
        <taxon>Unionidae</taxon>
        <taxon>Unioninae</taxon>
        <taxon>Sinanodonta</taxon>
    </lineage>
</organism>
<dbReference type="PANTHER" id="PTHR46560">
    <property type="entry name" value="CYPHER, ISOFORM B"/>
    <property type="match status" value="1"/>
</dbReference>
<dbReference type="InterPro" id="IPR042235">
    <property type="entry name" value="ZP-C_dom"/>
</dbReference>
<reference evidence="3 4" key="1">
    <citation type="submission" date="2024-11" db="EMBL/GenBank/DDBJ databases">
        <title>Chromosome-level genome assembly of the freshwater bivalve Anodonta woodiana.</title>
        <authorList>
            <person name="Chen X."/>
        </authorList>
    </citation>
    <scope>NUCLEOTIDE SEQUENCE [LARGE SCALE GENOMIC DNA]</scope>
    <source>
        <strain evidence="3">MN2024</strain>
        <tissue evidence="3">Gills</tissue>
    </source>
</reference>
<dbReference type="Pfam" id="PF00100">
    <property type="entry name" value="Zona_pellucida"/>
    <property type="match status" value="1"/>
</dbReference>
<dbReference type="PANTHER" id="PTHR46560:SF5">
    <property type="entry name" value="CYPHER, ISOFORM B"/>
    <property type="match status" value="1"/>
</dbReference>
<dbReference type="PROSITE" id="PS51034">
    <property type="entry name" value="ZP_2"/>
    <property type="match status" value="1"/>
</dbReference>
<gene>
    <name evidence="3" type="ORF">ACJMK2_026698</name>
</gene>
<evidence type="ECO:0000313" key="3">
    <source>
        <dbReference type="EMBL" id="KAL3886720.1"/>
    </source>
</evidence>
<proteinExistence type="predicted"/>
<comment type="caution">
    <text evidence="3">The sequence shown here is derived from an EMBL/GenBank/DDBJ whole genome shotgun (WGS) entry which is preliminary data.</text>
</comment>
<keyword evidence="1" id="KW-1015">Disulfide bond</keyword>
<protein>
    <recommendedName>
        <fullName evidence="2">ZP domain-containing protein</fullName>
    </recommendedName>
</protein>
<dbReference type="Proteomes" id="UP001634394">
    <property type="component" value="Unassembled WGS sequence"/>
</dbReference>
<evidence type="ECO:0000259" key="2">
    <source>
        <dbReference type="PROSITE" id="PS51034"/>
    </source>
</evidence>
<keyword evidence="4" id="KW-1185">Reference proteome</keyword>
<sequence>MGECVNVIGGETQCTVALNNLNRTSLSEECTSTTVIITGKNATNYGSIFASGTNSSNKSFECSVNRTTKNGSATFEISGCIVTKPITITMMQENQTLNQPNIVLGGKLTAEYELQCNDVYLGGVTMKKTFNLTKVGDLPVDTSHNQPTFTLTMTLQTSNHKTLSDTVLIGTDLLLVITGTHGFRMYPQSCVASNSPNSKDHVKRLITNGVADDLMIMTNFTDQFEDTKDNKTDIIEAHLYAFHFLGSNEIYLECTVSVCQDGDNSCPASRTTVEIPTIRTPQSTSTTTSETKTTTTVVSHETTLSVARRKRNVGNTVPHKHTVRTNLIVVDNDVSIEKPPISSSTFRGKIIM</sequence>
<name>A0ABD3XP31_SINWO</name>
<dbReference type="EMBL" id="JBJQND010000002">
    <property type="protein sequence ID" value="KAL3886720.1"/>
    <property type="molecule type" value="Genomic_DNA"/>
</dbReference>
<dbReference type="InterPro" id="IPR055355">
    <property type="entry name" value="ZP-C"/>
</dbReference>
<feature type="domain" description="ZP" evidence="2">
    <location>
        <begin position="29"/>
        <end position="273"/>
    </location>
</feature>
<dbReference type="Gene3D" id="2.60.40.4100">
    <property type="entry name" value="Zona pellucida, ZP-C domain"/>
    <property type="match status" value="1"/>
</dbReference>
<dbReference type="AlphaFoldDB" id="A0ABD3XP31"/>
<accession>A0ABD3XP31</accession>
<evidence type="ECO:0000256" key="1">
    <source>
        <dbReference type="ARBA" id="ARBA00023157"/>
    </source>
</evidence>
<dbReference type="InterPro" id="IPR001507">
    <property type="entry name" value="ZP_dom"/>
</dbReference>